<dbReference type="STRING" id="1401685.P857_279"/>
<keyword evidence="2" id="KW-0133">Cell shape</keyword>
<organism evidence="5 6">
    <name type="scientific">Candidatus Xenolissoclinum pacificiensis L6</name>
    <dbReference type="NCBI Taxonomy" id="1401685"/>
    <lineage>
        <taxon>Bacteria</taxon>
        <taxon>Pseudomonadati</taxon>
        <taxon>Pseudomonadota</taxon>
        <taxon>Alphaproteobacteria</taxon>
        <taxon>Rickettsiales</taxon>
        <taxon>Anaplasmataceae</taxon>
        <taxon>Candidatus Xenolissoclinum</taxon>
    </lineage>
</organism>
<evidence type="ECO:0000256" key="1">
    <source>
        <dbReference type="ARBA" id="ARBA00005898"/>
    </source>
</evidence>
<gene>
    <name evidence="5" type="primary">murE</name>
    <name evidence="5" type="ORF">P857_279</name>
</gene>
<dbReference type="NCBIfam" id="TIGR01085">
    <property type="entry name" value="murE"/>
    <property type="match status" value="1"/>
</dbReference>
<keyword evidence="6" id="KW-1185">Reference proteome</keyword>
<dbReference type="InterPro" id="IPR036615">
    <property type="entry name" value="Mur_ligase_C_dom_sf"/>
</dbReference>
<sequence>MQSIEKIIKEKILDIYSNDIKGVVANSEDVLEGYVFFVLSGNAGRYVKDAVKRGAILVVLPTAIDADLDEKFEHYVYFDDIHIAYSILSSKVYSGQPKNLVAVTGTNGKTSVVRMLYRLFDYNHRTAVSLGTIGIQSNIELDSGLIQQNITTPDAGALHKTMSVLYKAGVQNAFIEMSSHGLKQRRGDSLAYSFVAFTNLSRDHLDYHSSYEEYFHVKLRLFSALMRQDTVAIINSDIPEYKALKSSVGERVCIEYGFNAKGDDAIVLLEQKPLGSNGQVIKYAHNGRHFEITTALFGKFQIYNIAIVLAIAHKLSLESFDFTKDLMIHGRMDLVCNKPRVLIDFAHTPDALYSLISSVRWHYPTDKIILIFGCGGDRDRGKRKLMGRIAYEYADKIIICNDNVRYEDEDQIISDILKGIEGKDFFIIKNRVSAVEFAMKNYQDHIIVLAGRGHEKKQYIGDTIISHSDYDIFKRLLKTI</sequence>
<dbReference type="GO" id="GO:0008360">
    <property type="term" value="P:regulation of cell shape"/>
    <property type="evidence" value="ECO:0007669"/>
    <property type="project" value="UniProtKB-KW"/>
</dbReference>
<accession>W2V1Q1</accession>
<dbReference type="PANTHER" id="PTHR23135:SF4">
    <property type="entry name" value="UDP-N-ACETYLMURAMOYL-L-ALANYL-D-GLUTAMATE--2,6-DIAMINOPIMELATE LIGASE MURE HOMOLOG, CHLOROPLASTIC"/>
    <property type="match status" value="1"/>
</dbReference>
<keyword evidence="2" id="KW-0961">Cell wall biogenesis/degradation</keyword>
<dbReference type="Gene3D" id="3.90.190.20">
    <property type="entry name" value="Mur ligase, C-terminal domain"/>
    <property type="match status" value="1"/>
</dbReference>
<dbReference type="Gene3D" id="3.40.1390.10">
    <property type="entry name" value="MurE/MurF, N-terminal domain"/>
    <property type="match status" value="1"/>
</dbReference>
<keyword evidence="2" id="KW-0132">Cell division</keyword>
<dbReference type="PATRIC" id="fig|1401685.3.peg.567"/>
<evidence type="ECO:0000313" key="6">
    <source>
        <dbReference type="Proteomes" id="UP000018951"/>
    </source>
</evidence>
<dbReference type="SUPFAM" id="SSF63418">
    <property type="entry name" value="MurE/MurF N-terminal domain"/>
    <property type="match status" value="1"/>
</dbReference>
<dbReference type="SUPFAM" id="SSF53244">
    <property type="entry name" value="MurD-like peptide ligases, peptide-binding domain"/>
    <property type="match status" value="1"/>
</dbReference>
<dbReference type="EMBL" id="AXCJ01000005">
    <property type="protein sequence ID" value="ETO91368.1"/>
    <property type="molecule type" value="Genomic_DNA"/>
</dbReference>
<dbReference type="Pfam" id="PF02875">
    <property type="entry name" value="Mur_ligase_C"/>
    <property type="match status" value="1"/>
</dbReference>
<evidence type="ECO:0000259" key="3">
    <source>
        <dbReference type="Pfam" id="PF02875"/>
    </source>
</evidence>
<keyword evidence="2" id="KW-0131">Cell cycle</keyword>
<feature type="domain" description="Mur ligase central" evidence="4">
    <location>
        <begin position="103"/>
        <end position="312"/>
    </location>
</feature>
<dbReference type="GO" id="GO:0051301">
    <property type="term" value="P:cell division"/>
    <property type="evidence" value="ECO:0007669"/>
    <property type="project" value="UniProtKB-KW"/>
</dbReference>
<dbReference type="Proteomes" id="UP000018951">
    <property type="component" value="Unassembled WGS sequence"/>
</dbReference>
<dbReference type="Gene3D" id="3.40.1190.10">
    <property type="entry name" value="Mur-like, catalytic domain"/>
    <property type="match status" value="1"/>
</dbReference>
<evidence type="ECO:0000259" key="4">
    <source>
        <dbReference type="Pfam" id="PF08245"/>
    </source>
</evidence>
<dbReference type="UniPathway" id="UPA00219"/>
<evidence type="ECO:0000256" key="2">
    <source>
        <dbReference type="RuleBase" id="RU004135"/>
    </source>
</evidence>
<dbReference type="PANTHER" id="PTHR23135">
    <property type="entry name" value="MUR LIGASE FAMILY MEMBER"/>
    <property type="match status" value="1"/>
</dbReference>
<dbReference type="GO" id="GO:0009252">
    <property type="term" value="P:peptidoglycan biosynthetic process"/>
    <property type="evidence" value="ECO:0007669"/>
    <property type="project" value="UniProtKB-UniPathway"/>
</dbReference>
<proteinExistence type="inferred from homology"/>
<dbReference type="Pfam" id="PF08245">
    <property type="entry name" value="Mur_ligase_M"/>
    <property type="match status" value="1"/>
</dbReference>
<comment type="caution">
    <text evidence="5">The sequence shown here is derived from an EMBL/GenBank/DDBJ whole genome shotgun (WGS) entry which is preliminary data.</text>
</comment>
<comment type="subcellular location">
    <subcellularLocation>
        <location evidence="2">Cytoplasm</location>
    </subcellularLocation>
</comment>
<dbReference type="GO" id="GO:0071555">
    <property type="term" value="P:cell wall organization"/>
    <property type="evidence" value="ECO:0007669"/>
    <property type="project" value="UniProtKB-KW"/>
</dbReference>
<dbReference type="GO" id="GO:0005524">
    <property type="term" value="F:ATP binding"/>
    <property type="evidence" value="ECO:0007669"/>
    <property type="project" value="InterPro"/>
</dbReference>
<evidence type="ECO:0000313" key="5">
    <source>
        <dbReference type="EMBL" id="ETO91368.1"/>
    </source>
</evidence>
<comment type="pathway">
    <text evidence="2">Cell wall biogenesis; peptidoglycan biosynthesis.</text>
</comment>
<dbReference type="InterPro" id="IPR035911">
    <property type="entry name" value="MurE/MurF_N"/>
</dbReference>
<dbReference type="InterPro" id="IPR005761">
    <property type="entry name" value="UDP-N-AcMur-Glu-dNH2Pim_ligase"/>
</dbReference>
<keyword evidence="2" id="KW-0573">Peptidoglycan synthesis</keyword>
<feature type="domain" description="Mur ligase C-terminal" evidence="3">
    <location>
        <begin position="330"/>
        <end position="452"/>
    </location>
</feature>
<dbReference type="InterPro" id="IPR036565">
    <property type="entry name" value="Mur-like_cat_sf"/>
</dbReference>
<comment type="similarity">
    <text evidence="1">Belongs to the MurCDEF family. MurE subfamily.</text>
</comment>
<dbReference type="GO" id="GO:0005737">
    <property type="term" value="C:cytoplasm"/>
    <property type="evidence" value="ECO:0007669"/>
    <property type="project" value="UniProtKB-SubCell"/>
</dbReference>
<dbReference type="AlphaFoldDB" id="W2V1Q1"/>
<dbReference type="InterPro" id="IPR013221">
    <property type="entry name" value="Mur_ligase_cen"/>
</dbReference>
<dbReference type="GO" id="GO:0016881">
    <property type="term" value="F:acid-amino acid ligase activity"/>
    <property type="evidence" value="ECO:0007669"/>
    <property type="project" value="InterPro"/>
</dbReference>
<protein>
    <submittedName>
        <fullName evidence="5">UDP-N-acetylmuramyl-tripeptide synthetases family protein</fullName>
    </submittedName>
</protein>
<dbReference type="InterPro" id="IPR004101">
    <property type="entry name" value="Mur_ligase_C"/>
</dbReference>
<name>W2V1Q1_9RICK</name>
<reference evidence="5 6" key="1">
    <citation type="journal article" date="2013" name="PLoS ONE">
        <title>Bacterial endosymbiosis in a chordate host: long-term co-evolution and conservation of secondary metabolism.</title>
        <authorList>
            <person name="Kwan J.C."/>
            <person name="Schmidt E.W."/>
        </authorList>
    </citation>
    <scope>NUCLEOTIDE SEQUENCE [LARGE SCALE GENOMIC DNA]</scope>
    <source>
        <strain evidence="6">L6</strain>
    </source>
</reference>
<dbReference type="SUPFAM" id="SSF53623">
    <property type="entry name" value="MurD-like peptide ligases, catalytic domain"/>
    <property type="match status" value="1"/>
</dbReference>